<dbReference type="Gene3D" id="3.40.50.300">
    <property type="entry name" value="P-loop containing nucleotide triphosphate hydrolases"/>
    <property type="match status" value="5"/>
</dbReference>
<dbReference type="FunFam" id="3.40.50.300:FF:002857">
    <property type="entry name" value="Dynein heavy chain, cytoplasmic"/>
    <property type="match status" value="1"/>
</dbReference>
<dbReference type="Gene3D" id="1.10.8.710">
    <property type="match status" value="1"/>
</dbReference>
<keyword evidence="17" id="KW-1185">Reference proteome</keyword>
<feature type="compositionally biased region" description="Basic and acidic residues" evidence="15">
    <location>
        <begin position="3911"/>
        <end position="3922"/>
    </location>
</feature>
<keyword evidence="3" id="KW-0963">Cytoplasm</keyword>
<dbReference type="Pfam" id="PF18198">
    <property type="entry name" value="AAA_lid_11"/>
    <property type="match status" value="1"/>
</dbReference>
<dbReference type="InterPro" id="IPR003593">
    <property type="entry name" value="AAA+_ATPase"/>
</dbReference>
<dbReference type="InterPro" id="IPR041228">
    <property type="entry name" value="Dynein_C"/>
</dbReference>
<evidence type="ECO:0000256" key="3">
    <source>
        <dbReference type="ARBA" id="ARBA00022490"/>
    </source>
</evidence>
<dbReference type="InterPro" id="IPR035699">
    <property type="entry name" value="AAA_6"/>
</dbReference>
<dbReference type="FunFam" id="1.20.1270.280:FF:000033">
    <property type="entry name" value="Dynein heavy chain 5, axonemal"/>
    <property type="match status" value="1"/>
</dbReference>
<evidence type="ECO:0000256" key="6">
    <source>
        <dbReference type="ARBA" id="ARBA00022741"/>
    </source>
</evidence>
<dbReference type="OMA" id="LQVMSVT"/>
<accession>A0A9J7LPJ5</accession>
<keyword evidence="13" id="KW-0966">Cell projection</keyword>
<dbReference type="GeneID" id="118422247"/>
<keyword evidence="12" id="KW-0206">Cytoskeleton</keyword>
<dbReference type="Gene3D" id="1.20.140.100">
    <property type="entry name" value="Dynein heavy chain, N-terminal domain 2"/>
    <property type="match status" value="1"/>
</dbReference>
<keyword evidence="5" id="KW-0677">Repeat</keyword>
<feature type="region of interest" description="Disordered" evidence="15">
    <location>
        <begin position="549"/>
        <end position="598"/>
    </location>
</feature>
<dbReference type="Gene3D" id="1.10.8.1220">
    <property type="match status" value="1"/>
</dbReference>
<gene>
    <name evidence="18" type="primary">LOC118422247</name>
</gene>
<keyword evidence="8" id="KW-0243">Dynein</keyword>
<dbReference type="Gene3D" id="1.20.58.1120">
    <property type="match status" value="1"/>
</dbReference>
<feature type="region of interest" description="Disordered" evidence="15">
    <location>
        <begin position="1081"/>
        <end position="1113"/>
    </location>
</feature>
<name>A0A9J7LPJ5_BRAFL</name>
<evidence type="ECO:0000256" key="7">
    <source>
        <dbReference type="ARBA" id="ARBA00022840"/>
    </source>
</evidence>
<dbReference type="InterPro" id="IPR035706">
    <property type="entry name" value="AAA_9"/>
</dbReference>
<feature type="compositionally biased region" description="Pro residues" evidence="15">
    <location>
        <begin position="577"/>
        <end position="592"/>
    </location>
</feature>
<evidence type="ECO:0000256" key="13">
    <source>
        <dbReference type="ARBA" id="ARBA00023273"/>
    </source>
</evidence>
<feature type="region of interest" description="Disordered" evidence="15">
    <location>
        <begin position="2522"/>
        <end position="2573"/>
    </location>
</feature>
<dbReference type="InterPro" id="IPR004273">
    <property type="entry name" value="Dynein_heavy_D6_P-loop"/>
</dbReference>
<dbReference type="GO" id="GO:0005874">
    <property type="term" value="C:microtubule"/>
    <property type="evidence" value="ECO:0007669"/>
    <property type="project" value="UniProtKB-KW"/>
</dbReference>
<evidence type="ECO:0000256" key="4">
    <source>
        <dbReference type="ARBA" id="ARBA00022701"/>
    </source>
</evidence>
<dbReference type="GO" id="GO:0045505">
    <property type="term" value="F:dynein intermediate chain binding"/>
    <property type="evidence" value="ECO:0007669"/>
    <property type="project" value="InterPro"/>
</dbReference>
<dbReference type="InterPro" id="IPR041466">
    <property type="entry name" value="Dynein_AAA5_ext"/>
</dbReference>
<dbReference type="FunFam" id="1.20.58.1120:FF:000029">
    <property type="entry name" value="Dynein heavy chain 5, axonemal"/>
    <property type="match status" value="1"/>
</dbReference>
<evidence type="ECO:0000256" key="9">
    <source>
        <dbReference type="ARBA" id="ARBA00023054"/>
    </source>
</evidence>
<dbReference type="Pfam" id="PF12775">
    <property type="entry name" value="AAA_7"/>
    <property type="match status" value="1"/>
</dbReference>
<dbReference type="Pfam" id="PF03028">
    <property type="entry name" value="Dynein_heavy"/>
    <property type="match status" value="1"/>
</dbReference>
<proteinExistence type="inferred from homology"/>
<evidence type="ECO:0000256" key="10">
    <source>
        <dbReference type="ARBA" id="ARBA00023069"/>
    </source>
</evidence>
<keyword evidence="9 14" id="KW-0175">Coiled coil</keyword>
<feature type="region of interest" description="Disordered" evidence="15">
    <location>
        <begin position="3878"/>
        <end position="3936"/>
    </location>
</feature>
<dbReference type="Gene3D" id="1.10.287.2620">
    <property type="match status" value="1"/>
</dbReference>
<dbReference type="Pfam" id="PF12774">
    <property type="entry name" value="AAA_6"/>
    <property type="match status" value="2"/>
</dbReference>
<dbReference type="InterPro" id="IPR027417">
    <property type="entry name" value="P-loop_NTPase"/>
</dbReference>
<dbReference type="Pfam" id="PF08385">
    <property type="entry name" value="DHC_N1"/>
    <property type="match status" value="2"/>
</dbReference>
<dbReference type="Gene3D" id="1.10.472.130">
    <property type="match status" value="1"/>
</dbReference>
<dbReference type="SUPFAM" id="SSF52540">
    <property type="entry name" value="P-loop containing nucleoside triphosphate hydrolases"/>
    <property type="match status" value="3"/>
</dbReference>
<dbReference type="PANTHER" id="PTHR45703">
    <property type="entry name" value="DYNEIN HEAVY CHAIN"/>
    <property type="match status" value="1"/>
</dbReference>
<dbReference type="Proteomes" id="UP000001554">
    <property type="component" value="Chromosome 9"/>
</dbReference>
<dbReference type="InterPro" id="IPR043157">
    <property type="entry name" value="Dynein_AAA1S"/>
</dbReference>
<feature type="compositionally biased region" description="Polar residues" evidence="15">
    <location>
        <begin position="2522"/>
        <end position="2559"/>
    </location>
</feature>
<evidence type="ECO:0000256" key="12">
    <source>
        <dbReference type="ARBA" id="ARBA00023212"/>
    </source>
</evidence>
<feature type="compositionally biased region" description="Polar residues" evidence="15">
    <location>
        <begin position="1081"/>
        <end position="1096"/>
    </location>
</feature>
<feature type="compositionally biased region" description="Low complexity" evidence="15">
    <location>
        <begin position="468"/>
        <end position="499"/>
    </location>
</feature>
<dbReference type="FunFam" id="1.20.920.30:FF:000020">
    <property type="entry name" value="Dynein heavy chain family protein"/>
    <property type="match status" value="1"/>
</dbReference>
<dbReference type="InterPro" id="IPR026983">
    <property type="entry name" value="DHC"/>
</dbReference>
<dbReference type="Pfam" id="PF17857">
    <property type="entry name" value="AAA_lid_1"/>
    <property type="match status" value="1"/>
</dbReference>
<dbReference type="Pfam" id="PF12781">
    <property type="entry name" value="AAA_9"/>
    <property type="match status" value="1"/>
</dbReference>
<dbReference type="SMART" id="SM00382">
    <property type="entry name" value="AAA"/>
    <property type="match status" value="2"/>
</dbReference>
<feature type="coiled-coil region" evidence="14">
    <location>
        <begin position="4049"/>
        <end position="4083"/>
    </location>
</feature>
<evidence type="ECO:0000259" key="16">
    <source>
        <dbReference type="SMART" id="SM00382"/>
    </source>
</evidence>
<protein>
    <submittedName>
        <fullName evidence="18">Dynein heavy chain 8, axonemal-like</fullName>
    </submittedName>
</protein>
<dbReference type="GO" id="GO:0030286">
    <property type="term" value="C:dynein complex"/>
    <property type="evidence" value="ECO:0007669"/>
    <property type="project" value="UniProtKB-KW"/>
</dbReference>
<dbReference type="Gene3D" id="1.20.920.20">
    <property type="match status" value="1"/>
</dbReference>
<dbReference type="Gene3D" id="3.20.180.20">
    <property type="entry name" value="Dynein heavy chain, N-terminal domain 2"/>
    <property type="match status" value="1"/>
</dbReference>
<dbReference type="GO" id="GO:0005930">
    <property type="term" value="C:axoneme"/>
    <property type="evidence" value="ECO:0007669"/>
    <property type="project" value="UniProtKB-SubCell"/>
</dbReference>
<dbReference type="Pfam" id="PF18199">
    <property type="entry name" value="Dynein_C"/>
    <property type="match status" value="1"/>
</dbReference>
<dbReference type="FunFam" id="3.40.50.300:FF:003809">
    <property type="entry name" value="Dynein heavy chain 5, axonemal"/>
    <property type="match status" value="1"/>
</dbReference>
<dbReference type="KEGG" id="bfo:118422247"/>
<evidence type="ECO:0000313" key="17">
    <source>
        <dbReference type="Proteomes" id="UP000001554"/>
    </source>
</evidence>
<evidence type="ECO:0000313" key="18">
    <source>
        <dbReference type="RefSeq" id="XP_035685658.1"/>
    </source>
</evidence>
<feature type="coiled-coil region" evidence="14">
    <location>
        <begin position="1447"/>
        <end position="1474"/>
    </location>
</feature>
<feature type="compositionally biased region" description="Low complexity" evidence="15">
    <location>
        <begin position="1176"/>
        <end position="1193"/>
    </location>
</feature>
<dbReference type="InterPro" id="IPR013594">
    <property type="entry name" value="Dynein_heavy_tail"/>
</dbReference>
<evidence type="ECO:0000256" key="14">
    <source>
        <dbReference type="SAM" id="Coils"/>
    </source>
</evidence>
<organism evidence="17 18">
    <name type="scientific">Branchiostoma floridae</name>
    <name type="common">Florida lancelet</name>
    <name type="synonym">Amphioxus</name>
    <dbReference type="NCBI Taxonomy" id="7739"/>
    <lineage>
        <taxon>Eukaryota</taxon>
        <taxon>Metazoa</taxon>
        <taxon>Chordata</taxon>
        <taxon>Cephalochordata</taxon>
        <taxon>Leptocardii</taxon>
        <taxon>Amphioxiformes</taxon>
        <taxon>Branchiostomatidae</taxon>
        <taxon>Branchiostoma</taxon>
    </lineage>
</organism>
<dbReference type="InterPro" id="IPR013602">
    <property type="entry name" value="Dynein_heavy_linker"/>
</dbReference>
<dbReference type="GO" id="GO:0031514">
    <property type="term" value="C:motile cilium"/>
    <property type="evidence" value="ECO:0007669"/>
    <property type="project" value="UniProtKB-ARBA"/>
</dbReference>
<dbReference type="Gene3D" id="1.10.8.720">
    <property type="entry name" value="Region D6 of dynein motor"/>
    <property type="match status" value="1"/>
</dbReference>
<comment type="similarity">
    <text evidence="2">Belongs to the dynein heavy chain family.</text>
</comment>
<dbReference type="Gene3D" id="1.20.1270.280">
    <property type="match status" value="1"/>
</dbReference>
<evidence type="ECO:0000256" key="8">
    <source>
        <dbReference type="ARBA" id="ARBA00023017"/>
    </source>
</evidence>
<evidence type="ECO:0000256" key="1">
    <source>
        <dbReference type="ARBA" id="ARBA00004430"/>
    </source>
</evidence>
<reference evidence="18" key="2">
    <citation type="submission" date="2025-08" db="UniProtKB">
        <authorList>
            <consortium name="RefSeq"/>
        </authorList>
    </citation>
    <scope>IDENTIFICATION</scope>
    <source>
        <strain evidence="18">S238N-H82</strain>
        <tissue evidence="18">Testes</tissue>
    </source>
</reference>
<feature type="domain" description="AAA+ ATPase" evidence="16">
    <location>
        <begin position="2211"/>
        <end position="2307"/>
    </location>
</feature>
<feature type="coiled-coil region" evidence="14">
    <location>
        <begin position="772"/>
        <end position="799"/>
    </location>
</feature>
<dbReference type="GO" id="GO:0051959">
    <property type="term" value="F:dynein light intermediate chain binding"/>
    <property type="evidence" value="ECO:0007669"/>
    <property type="project" value="InterPro"/>
</dbReference>
<feature type="compositionally biased region" description="Basic and acidic residues" evidence="15">
    <location>
        <begin position="549"/>
        <end position="558"/>
    </location>
</feature>
<reference evidence="17" key="1">
    <citation type="journal article" date="2020" name="Nat. Ecol. Evol.">
        <title>Deeply conserved synteny resolves early events in vertebrate evolution.</title>
        <authorList>
            <person name="Simakov O."/>
            <person name="Marletaz F."/>
            <person name="Yue J.X."/>
            <person name="O'Connell B."/>
            <person name="Jenkins J."/>
            <person name="Brandt A."/>
            <person name="Calef R."/>
            <person name="Tung C.H."/>
            <person name="Huang T.K."/>
            <person name="Schmutz J."/>
            <person name="Satoh N."/>
            <person name="Yu J.K."/>
            <person name="Putnam N.H."/>
            <person name="Green R.E."/>
            <person name="Rokhsar D.S."/>
        </authorList>
    </citation>
    <scope>NUCLEOTIDE SEQUENCE [LARGE SCALE GENOMIC DNA]</scope>
    <source>
        <strain evidence="17">S238N-H82</strain>
    </source>
</reference>
<feature type="domain" description="AAA+ ATPase" evidence="16">
    <location>
        <begin position="2995"/>
        <end position="3151"/>
    </location>
</feature>
<feature type="coiled-coil region" evidence="14">
    <location>
        <begin position="3664"/>
        <end position="3698"/>
    </location>
</feature>
<evidence type="ECO:0000256" key="5">
    <source>
        <dbReference type="ARBA" id="ARBA00022737"/>
    </source>
</evidence>
<dbReference type="Gene3D" id="3.10.490.20">
    <property type="match status" value="1"/>
</dbReference>
<keyword evidence="7" id="KW-0067">ATP-binding</keyword>
<dbReference type="InterPro" id="IPR043160">
    <property type="entry name" value="Dynein_C_barrel"/>
</dbReference>
<dbReference type="Pfam" id="PF17852">
    <property type="entry name" value="Dynein_AAA_lid"/>
    <property type="match status" value="1"/>
</dbReference>
<dbReference type="GO" id="GO:0005524">
    <property type="term" value="F:ATP binding"/>
    <property type="evidence" value="ECO:0007669"/>
    <property type="project" value="UniProtKB-KW"/>
</dbReference>
<dbReference type="InterPro" id="IPR041658">
    <property type="entry name" value="AAA_lid_11"/>
</dbReference>
<feature type="region of interest" description="Disordered" evidence="15">
    <location>
        <begin position="454"/>
        <end position="510"/>
    </location>
</feature>
<dbReference type="InterPro" id="IPR042228">
    <property type="entry name" value="Dynein_linker_3"/>
</dbReference>
<feature type="region of interest" description="Disordered" evidence="15">
    <location>
        <begin position="1171"/>
        <end position="1193"/>
    </location>
</feature>
<sequence>MDERHWWIATKIQESFHIGGFDNPTLLEDFLCETRTLDLINQFLNPNGPAKIFCCCDKPQQGTLSTRDLFITTSLANLKVSVENTLILYFLRLNTNKEVDPVRMERDIFCGELKQSAAENLTLLLSHVFLPVLRAQKDWGQCSDEQASQCVHNLEKYLGVLSEYGASTSATQQLLKKPEILVSSDFKQYRAAAFDETIVGEYETLVSDWIMTIDSILADGSAEERLMDMNAGPLTELERWRRRQRTLNNITEQLKSKDCKNVIGILITAKSKLLKKWKTIDACITDAANETKDKVKYLESVRKHLEQLYHDCTPVTVLNTALPGLTTSVRQMDSISRFYARSGYLGLLFSKVTNQLVQVCKDYIRAEAQPHEHEDLLWDKVHTEVETGPGRVTSPHGGAKKKKGAKDLGLVIPEDEKLCERLNVCLTLYSHYKDSLRSIRDGLGGTHALSHFPSMSSLHSHRSHSQVGRRSIGGPSRSRMSTLQPSVSSKKAPSVTSSSGNDEGPHGISFTDEDTILQHLDTFCQRLRQFLEVIDTLKQFHSLKEKCRGLPRPRREDLIGEDEEDRDSNADATSVAKPPPDSFGPPEHPPSPMKTLMVPSAHGMMPVLEEEEPMSMPGSRMALNNVDSPGHGHEASEAMSLNAADEIHELNSQSRAVSKQAAHHLARLYARHEGEEDGPSISHIIQMYLEQMTDSFAQVVNTPALLDVEGKDKDRFEEAYQQFQETAQLLDSMMCAYLQATFQRKMKTNECINILQRFAPVGARQGIRATIAEKYVETFQQYELDLEQVQQKYEREKDEPPIPRNAPPVAGSVFWCRKLLTTIEDPMKVFRDTKAITHLKDFQRVVKLYNRIATTLVTFETLWLQQWKAYIDGAKNGLRAMLLLHHPQTAEIVVNADERILQLIQESRWMVRLGIPMPESVQDIVAQEHRFKSYKMHLEQCLQEYRDVCGKIPAPMKQLFLVHTEATLHYFQPGLTTLTWNSMNIDAFLHTVHSAIARLDSIVQHVINIIEEKVQGTVDTVSGMVLFDMELAFSKAWPPGEFGEAMLQSVEEKGQELLEFVNEVESAIFEIVSFLMSNKVGSPSQSPVASRVSTAPSHHPRRGSKAPSQRDTPMTLQTLSEVTEDLVVNELLEHYCQKVYDAVLSATSRSLAALAEASGCEGECLKQTLARGSPRSMSSRTSTGVSSRSGLSMSWNSPEAEEVTFLRFEVVVKFNIPNTVIEPPLAAAQDAVNQVASAIMDISNSVNWWTSEGSETFHATISEEPYLNDLIQQLFSVIDNLQKAVDRHIFHFKLYDFLWKDDMHTQFYEFISADPGTRAIKREVERLLNIEQKVLDIPLVLPVGPICLLTSPIRDALHGFSIAWKTKYAQVLHEDAKKMLDTAILYRSNVLNRLSLDVKTLDQLNSALNLLQELQDMENKIDDIYLPIETMYENLREYKLRLPRNEVQEVEQLREKWQELIELSEQVRQKLLKEQRGAFEQELDKQVKNFVVEVIQFRNSFDAQGPAVPGVRPEEAVMRLRDFQERFALYDAKRRTLDSVSRLFGIVPKPFPELDKTGEELDLLGLLYGLFQKFIAFDNIFRERLWAEVDLEQANKEVEEYWEECLALPDKLKDWEAYQEMKNSIKIYLDVFPLLHRLATKEIRNRHWLQVMSVTGSSFPLEAQAFKLHHLLDIGLIQHHDEIHEICKAASIELELEIKMRTIEEEWTEQVLTFESYKKRGAIYLAKDESERLLEQLEDAQALLATMLTSKHIGPLREEAASWAEKLKGVSEVLETWLEVQDLWQYLEAVFSNSSTAKELPQEAKRFIRIDKSWIKLMRKTYDTRNVLQCCYGGEIPKGVVLRHFREDLEVCFKSLTSYLDNKRKAFPRFFFLSDPVLLSMLSRPYDLESVRPHLKSIFSDVSDVKLEKTEDTLSSVGEKTPIPSFVDYRRPGAAPVPRGGATTPRASINLPPVERFPGPMSSEAFKKSERSGSIHLSESNVDESSELWQAATALSPEGELLELDEEVSLTDGVEMWLQSLQQSIHRTIAKSITRIVRDIGMGVAMEEWAFKYPSQVARLGLLYYWTKECELAVSELKYERKAIPNASKKFSTVINRLPTCLTRGAWKGLDEPFLPIHKLRLQNMITYSLYLRDTLDGLGNRKLRDVTDFEWRRNIRFYMHESGEGSGNHQLCILDGRYEYGCEFLGGRLPLAMTALTERCFLTMSQALTQLKGSAVVGGTGVGKTETVKGLAYLLGRYMAVFACLPQMDTAALGKIIQGLAADGSWGLFDNFHNLNRSCVGVLLEHAQSIYTALRARKHTCHLADGQEVPVDPYVGTFITINKDMSRGFELPQEIRALYRNVSLVLPDLGLILRGKVAGLGFKSPKVLADRLKLMADLCRDQLPKEHHHHFSLAALTGVISHAYKKKKIIKEEKQAAMETMSQVSRSNSVISLAIGSQAGFSQTTPASKTITSRSMSCSNALGYTFKTIAGTVQHARAAVKRHSCDISAKTKVPEKVPRKESETMTFQKMAKTVQQMASMLTPASSSHDISPIATTPPQRQPSAGLSDTNPMSPSPSINVKIGERSRKAGNPNMLTPAAKVEHSMVSDALQECIAPRLKGEDLVTFTGILKDTFANLPDTELARQTSPGVEPAMVQKAQEKGLIPHVPWISKCMSLYALSQVHKGIIVAGPPASGKSSCIATLVEALSSISAPTPSTRGHGRLGTSHKLLRLNPLVVDDYGLVFGHLNQNHDWVDGIFTHAWKKACRNKSTTWLCLDGPLNAGWADNFSSVLDSENTFHLPNGDRLPLSDNVRLLFETTDLQFASPATISRAGIVYMDKNVLGWRPIAQAWLESRPHHEVINLQRAFNKTLDAVSNFVINESKTKVPVCEVGMFQNCLNLLKAMLDDNVEIGGELHVERLYLFCLIWTFGGLLQGTDRQAFSNLLTSLTSALPDYDHEISVFDYYVDESGEWDPWTSRVQEDTYPDNANISGEVFVETVDTIRCQVLMDYALSSGQNVLLVGPPGSGKTSLINDLIDTQDPATHIVKRLVWSSASEASQLQNFVEANIHHRQGFVYGAKDYKGFQIFIDDINMPARDEFGVQRVNENLRELLDHHILLKLQKPFEWRTVEGLSVLATLTLHEYPSTSTQLLSERLIRHFSVVHLPAPQGQDLESVVNSMLEANMSFDGQGLDTELHNSLAAASCELLMTVQDVLRPSPMPGRQHYMFTLRNIAKAFQCMKRLTSESRADEKMVIGLWRHEVWHIMENSICRKSDQNWFNHNLQEILKKHFPNIEEESLPPHFVTFPIDGRAYQRPVTTMSTDKKIRVALQPIVSMKEVQETLASHLATYNERFRNEQLDVLLCEYVFQHIARVHRVLSFQNGGNLLMIGAIGSHLVTMVKLALHIADVDMYHVDCSRANTFFDGLRSAVRMTGSEGKMLTLLFTAKDLHDESYLDAINSLLVCGEYPPLFSNDELEGLLQVLGPAMKKAYAHLMSNPMKFFVSRVKSNLKIVICLPPRHRLLRVAASQYPGLLTSCQVNWVCAWTQECLLDKANYFVEKYNMVADNPEMRDKLVTVMANIHSYVLQDCRQIPWAGNMEETVSLTMCKRDSKKDQYKTQMLELPNLPYSKSIMHERILLQHKGVGKVSHRSIPMGPTIYRRFMECFLHILSNKTAQQNANITRLKKALSTLSQTREDAKLMEEKIKVVQADYEEAQKKTAGLLRQLTGKATTLEKLKAQLGGEGSLGAYLQLNEVSSEEEEEDDLLKQDDIGEDSDAIEMLMASYIRSTRVKEEYSSIKHRQFRSSWKSHDRDEYDDEFDRMRKENMKSRKLQVVEELAAAKKAVEDAKKALEGSRKKVLQWRDSVSRQCVERIRAFQNPPVLVALVMDMMMTLLGRRKIPKQDTGDEKEGKNSQTDRTSSASSLSFKPLVKRESKRQEPSRRGSTGTKDGDKVDRNEWKKLQHAMSDSVKFVEMVHRVPWQDGLHPDVLAAVQSYLASSKNGDPGPTGEGSLLEAGMSASTLVSPRRSGGASPPGLTIAGVRYSSEDAAVLLQYTIAIVEYTQLCGPLHIAKERLQSLQDEIEESERLEKEQEVELEAWTKKLKIRVRKITERVQEPEEPQISLLDHVEEEEEELGPNDLPIIQGEVDRLQEEFDEAVMEKHRLENELHNCHERLRAATETIKSLREQELLWQQSVEENSSNDLLLSNCITAAAFLTYCGPMGLDGRNSMYEFFLHVCEHYGLPIPNKMLYRDIPLVNFLYTDVQIKQLELQGLPTNPVALDSSCFVTETLSNNSWVLLCDPTSRAIPWLTDYLKEGFIISKYHDLKSQLETCLTEGLFLILTDIDLHLLAKDNRFNHVFRRRMSFLTGKAPFKIIVGSHEVECRPGFRLYMHTTCMPHEVPEEVAAYTSLVNFYQDRSGIEAELLDRFIRLEKTRVQDERTNLAQEKIGNMERLALLEDQMLNLLASDTRLLNNLAVTKKLADMKKQFDETQDSQQKIEVSEAAIRRNCEQFRTIATRAAVLFDASRHMREINCCYQISFDQFLAVFDAAIKHSERASTDTVVDRLTYSAYMTTARSLFERDKLLFALLVSMELEDSEGRLGPGEREFIISPTFASTVMSTMGYGVGSDARANARKPFDWMLDDQYNNLQVLAVYYQWFQDAFDKLPKDGREMPWRTLCENDKPELAALPDKMDDYYTPMQRYCVIRALRSDRIMHASSHFVSKVLGKKYAGEIPLDLPGVLRQSTPQTPIILLYTAESDLAETLFVEFAVKKQEPRQVVYLSSGSPQEERRVRRAITKAAEEGHWLLLHNAHNALHFLQTLDTTLQEKKLPADSNFRLWVSAQPHPKLPIHLLQHAIKVVVDTPMMMRDHMVRSMQWIEPETLKTSTRPEWPAVLHNLFMVHGALRLRARFGRGGWNRPGDMVFGNNELQEGLRLVLDEFSDTTSTDMPGTPGKGIAWTALRYMLTEVIYGSYVSDEYDQLTLSAMVDYWMGPNAMKKEFEVPRLKHKIPAAFFANYIRYNSLVQALEQIPNFFLDVPEACNMHSFTETLLGDDQYIFTRLNSVYDIMPSSPTLSHVVSPRPPTPYAGPPLTTISATSSLPLVVNRGVFATQTYAALKNRKEQELYELSTTLLTKVPRAWGKEYIADRIKKLGGATAFNVFIQREVEALMKLIGEVRRSLNAIKAASDTVEALPLGDQLSEDYLTVADDLYHYRTPELWCRLGGDAVPPPTWNPAQWLTDLTNRHAHFEKLLSQGREKFPAYWPGAFFQPRALFGLLKSESVKNFTDKYGYVEPLMFQTEITARDKDHLRDPPNEGMFVFGLYLWGCTWEKTTSELLDTPPKSGPSTLPVIHVTCVPQSDKLTDPVKAAETYQCPCYISRTNCKEPVLTLDVRHDGITATRWSLRGLAGTLRPF</sequence>
<dbReference type="FunFam" id="1.10.287.2620:FF:000001">
    <property type="entry name" value="Cytoplasmic dynein heavy chain 1"/>
    <property type="match status" value="1"/>
</dbReference>
<keyword evidence="11" id="KW-0505">Motor protein</keyword>
<feature type="coiled-coil region" evidence="14">
    <location>
        <begin position="3811"/>
        <end position="3838"/>
    </location>
</feature>
<dbReference type="RefSeq" id="XP_035685658.1">
    <property type="nucleotide sequence ID" value="XM_035829765.1"/>
</dbReference>
<dbReference type="InterPro" id="IPR041589">
    <property type="entry name" value="DNAH3_AAA_lid_1"/>
</dbReference>
<feature type="compositionally biased region" description="Polar residues" evidence="15">
    <location>
        <begin position="3893"/>
        <end position="3906"/>
    </location>
</feature>
<dbReference type="InterPro" id="IPR042219">
    <property type="entry name" value="AAA_lid_11_sf"/>
</dbReference>
<evidence type="ECO:0000256" key="11">
    <source>
        <dbReference type="ARBA" id="ARBA00023175"/>
    </source>
</evidence>
<dbReference type="InterPro" id="IPR042222">
    <property type="entry name" value="Dynein_2_N"/>
</dbReference>
<dbReference type="OrthoDB" id="286107at2759"/>
<feature type="coiled-coil region" evidence="14">
    <location>
        <begin position="4128"/>
        <end position="4169"/>
    </location>
</feature>
<dbReference type="InterPro" id="IPR024317">
    <property type="entry name" value="Dynein_heavy_chain_D4_dom"/>
</dbReference>
<dbReference type="FunFam" id="1.20.140.100:FF:000003">
    <property type="entry name" value="Dynein, axonemal, heavy chain 5"/>
    <property type="match status" value="1"/>
</dbReference>
<evidence type="ECO:0000256" key="2">
    <source>
        <dbReference type="ARBA" id="ARBA00008887"/>
    </source>
</evidence>
<dbReference type="Pfam" id="PF08393">
    <property type="entry name" value="DHC_N2"/>
    <property type="match status" value="1"/>
</dbReference>
<evidence type="ECO:0000256" key="15">
    <source>
        <dbReference type="SAM" id="MobiDB-lite"/>
    </source>
</evidence>
<comment type="subcellular location">
    <subcellularLocation>
        <location evidence="1">Cytoplasm</location>
        <location evidence="1">Cytoskeleton</location>
        <location evidence="1">Cilium axoneme</location>
    </subcellularLocation>
</comment>
<dbReference type="PANTHER" id="PTHR45703:SF8">
    <property type="entry name" value="DYNEINS HEAVY CHAIN"/>
    <property type="match status" value="1"/>
</dbReference>
<dbReference type="FunFam" id="1.10.8.720:FF:000015">
    <property type="entry name" value="Dynein heavy chain 5, axonemal"/>
    <property type="match status" value="1"/>
</dbReference>
<keyword evidence="10" id="KW-0969">Cilium</keyword>
<keyword evidence="6" id="KW-0547">Nucleotide-binding</keyword>
<dbReference type="GO" id="GO:0007018">
    <property type="term" value="P:microtubule-based movement"/>
    <property type="evidence" value="ECO:0007669"/>
    <property type="project" value="InterPro"/>
</dbReference>
<keyword evidence="4" id="KW-0493">Microtubule</keyword>
<dbReference type="Pfam" id="PF12780">
    <property type="entry name" value="AAA_8"/>
    <property type="match status" value="1"/>
</dbReference>
<dbReference type="GO" id="GO:0008569">
    <property type="term" value="F:minus-end-directed microtubule motor activity"/>
    <property type="evidence" value="ECO:0007669"/>
    <property type="project" value="InterPro"/>
</dbReference>
<feature type="compositionally biased region" description="Basic and acidic residues" evidence="15">
    <location>
        <begin position="3881"/>
        <end position="3892"/>
    </location>
</feature>
<dbReference type="Gene3D" id="1.20.920.30">
    <property type="match status" value="1"/>
</dbReference>